<dbReference type="EMBL" id="JABBXF010000072">
    <property type="protein sequence ID" value="NVK81120.1"/>
    <property type="molecule type" value="Genomic_DNA"/>
</dbReference>
<proteinExistence type="predicted"/>
<accession>A0A7Y7E9I7</accession>
<feature type="chain" id="PRO_5038679187" evidence="1">
    <location>
        <begin position="37"/>
        <end position="201"/>
    </location>
</feature>
<organism evidence="2 3">
    <name type="scientific">Streptomyces morookaense</name>
    <name type="common">Streptoverticillium morookaense</name>
    <dbReference type="NCBI Taxonomy" id="1970"/>
    <lineage>
        <taxon>Bacteria</taxon>
        <taxon>Bacillati</taxon>
        <taxon>Actinomycetota</taxon>
        <taxon>Actinomycetes</taxon>
        <taxon>Kitasatosporales</taxon>
        <taxon>Streptomycetaceae</taxon>
        <taxon>Streptomyces</taxon>
    </lineage>
</organism>
<protein>
    <submittedName>
        <fullName evidence="2">Uncharacterized protein</fullName>
    </submittedName>
</protein>
<dbReference type="Proteomes" id="UP000587462">
    <property type="component" value="Unassembled WGS sequence"/>
</dbReference>
<sequence length="201" mass="20174">MDLSRTARLAARAVSARTARIAVVATAVILPAAALAATPAHAVTDCTVNGVHRSGRLIEGTPGDDTIVCSRVEPGTVVDAKGGNDTITVTGEMDGDIRAGGGEDAVTVTRSGRVGEGGSVDGQGGHDRIDIDGIVDGRIRGGQGGGDTIHLTRHSKMTGHAGITGVRETDTIVADAGCDIARAVRDDTEGVADAVKAACMA</sequence>
<evidence type="ECO:0000256" key="1">
    <source>
        <dbReference type="SAM" id="SignalP"/>
    </source>
</evidence>
<dbReference type="Gene3D" id="2.160.20.160">
    <property type="match status" value="1"/>
</dbReference>
<keyword evidence="1" id="KW-0732">Signal</keyword>
<comment type="caution">
    <text evidence="2">The sequence shown here is derived from an EMBL/GenBank/DDBJ whole genome shotgun (WGS) entry which is preliminary data.</text>
</comment>
<dbReference type="InterPro" id="IPR010916">
    <property type="entry name" value="TonB_box_CS"/>
</dbReference>
<name>A0A7Y7E9I7_STRMO</name>
<evidence type="ECO:0000313" key="3">
    <source>
        <dbReference type="Proteomes" id="UP000587462"/>
    </source>
</evidence>
<feature type="signal peptide" evidence="1">
    <location>
        <begin position="1"/>
        <end position="36"/>
    </location>
</feature>
<dbReference type="AlphaFoldDB" id="A0A7Y7E9I7"/>
<dbReference type="RefSeq" id="WP_171085590.1">
    <property type="nucleotide sequence ID" value="NZ_BNBU01000012.1"/>
</dbReference>
<dbReference type="PROSITE" id="PS00430">
    <property type="entry name" value="TONB_DEPENDENT_REC_1"/>
    <property type="match status" value="1"/>
</dbReference>
<keyword evidence="3" id="KW-1185">Reference proteome</keyword>
<evidence type="ECO:0000313" key="2">
    <source>
        <dbReference type="EMBL" id="NVK81120.1"/>
    </source>
</evidence>
<reference evidence="2 3" key="1">
    <citation type="submission" date="2020-04" db="EMBL/GenBank/DDBJ databases">
        <title>Draft Genome Sequence of Streptomyces morookaense DSM 40503, an 8-azaguanine-producing strain.</title>
        <authorList>
            <person name="Qi J."/>
            <person name="Gao J.-M."/>
        </authorList>
    </citation>
    <scope>NUCLEOTIDE SEQUENCE [LARGE SCALE GENOMIC DNA]</scope>
    <source>
        <strain evidence="2 3">DSM 40503</strain>
    </source>
</reference>
<gene>
    <name evidence="2" type="ORF">HG542_26200</name>
</gene>